<dbReference type="Pfam" id="PF01323">
    <property type="entry name" value="DSBA"/>
    <property type="match status" value="1"/>
</dbReference>
<dbReference type="InterPro" id="IPR051924">
    <property type="entry name" value="GST_Kappa/NadH"/>
</dbReference>
<evidence type="ECO:0000256" key="2">
    <source>
        <dbReference type="PIRSR" id="PIRSR006386-1"/>
    </source>
</evidence>
<dbReference type="InterPro" id="IPR036249">
    <property type="entry name" value="Thioredoxin-like_sf"/>
</dbReference>
<dbReference type="InterPro" id="IPR001853">
    <property type="entry name" value="DSBA-like_thioredoxin_dom"/>
</dbReference>
<protein>
    <recommendedName>
        <fullName evidence="1">2-hydroxychromene-2-carboxylate isomerase</fullName>
        <ecNumber evidence="1">5.99.1.4</ecNumber>
    </recommendedName>
</protein>
<dbReference type="CDD" id="cd03022">
    <property type="entry name" value="DsbA_HCCA_Iso"/>
    <property type="match status" value="1"/>
</dbReference>
<dbReference type="GO" id="GO:0004364">
    <property type="term" value="F:glutathione transferase activity"/>
    <property type="evidence" value="ECO:0007669"/>
    <property type="project" value="TreeGrafter"/>
</dbReference>
<dbReference type="Gene3D" id="3.40.30.10">
    <property type="entry name" value="Glutaredoxin"/>
    <property type="match status" value="1"/>
</dbReference>
<comment type="catalytic activity">
    <reaction evidence="1">
        <text>2-hydroxychromene-2-carboxylate = (3E)-4-(2-hydroxyphenyl)-2-oxobut-3-enoate</text>
        <dbReference type="Rhea" id="RHEA:27401"/>
        <dbReference type="ChEBI" id="CHEBI:59350"/>
        <dbReference type="ChEBI" id="CHEBI:59353"/>
        <dbReference type="EC" id="5.99.1.4"/>
    </reaction>
</comment>
<organism evidence="4 5">
    <name type="scientific">SAR86 cluster bacterium</name>
    <dbReference type="NCBI Taxonomy" id="2030880"/>
    <lineage>
        <taxon>Bacteria</taxon>
        <taxon>Pseudomonadati</taxon>
        <taxon>Pseudomonadota</taxon>
        <taxon>Gammaproteobacteria</taxon>
        <taxon>SAR86 cluster</taxon>
    </lineage>
</organism>
<dbReference type="GO" id="GO:0018845">
    <property type="term" value="F:2-hydroxychromene-2-carboxylate isomerase activity"/>
    <property type="evidence" value="ECO:0007669"/>
    <property type="project" value="UniProtKB-UniRule"/>
</dbReference>
<dbReference type="InterPro" id="IPR044087">
    <property type="entry name" value="NahD-like"/>
</dbReference>
<comment type="caution">
    <text evidence="4">The sequence shown here is derived from an EMBL/GenBank/DDBJ whole genome shotgun (WGS) entry which is preliminary data.</text>
</comment>
<dbReference type="EMBL" id="SHBJ01000014">
    <property type="protein sequence ID" value="RZO28392.1"/>
    <property type="molecule type" value="Genomic_DNA"/>
</dbReference>
<gene>
    <name evidence="4" type="ORF">EVA97_02785</name>
</gene>
<proteinExistence type="inferred from homology"/>
<dbReference type="EC" id="5.99.1.4" evidence="1"/>
<feature type="active site" description="Nucleophile" evidence="2">
    <location>
        <position position="11"/>
    </location>
</feature>
<dbReference type="GO" id="GO:0004602">
    <property type="term" value="F:glutathione peroxidase activity"/>
    <property type="evidence" value="ECO:0007669"/>
    <property type="project" value="TreeGrafter"/>
</dbReference>
<feature type="domain" description="DSBA-like thioredoxin" evidence="3">
    <location>
        <begin position="3"/>
        <end position="196"/>
    </location>
</feature>
<dbReference type="GO" id="GO:0006749">
    <property type="term" value="P:glutathione metabolic process"/>
    <property type="evidence" value="ECO:0007669"/>
    <property type="project" value="TreeGrafter"/>
</dbReference>
<evidence type="ECO:0000256" key="1">
    <source>
        <dbReference type="PIRNR" id="PIRNR006386"/>
    </source>
</evidence>
<dbReference type="Proteomes" id="UP000315283">
    <property type="component" value="Unassembled WGS sequence"/>
</dbReference>
<evidence type="ECO:0000313" key="4">
    <source>
        <dbReference type="EMBL" id="RZO28392.1"/>
    </source>
</evidence>
<sequence>MIVDFIFDVASPNTYFAHKLIPDFEKRTGVKFNYIPCLLGGIMKITNNQPPFIAFADCKNKSDYQMIEIERFIKQHNLTNFKFSSHFPPITVQIQRCAIAAIELGIFDEFLECVLKAMWEEDKNMSDIEVIKEVLKDNNLKADEILNKITTQECKDKLIANTNEAVSNGSFGVPTFLFDNQIFFGKDHLYQLEEYINSYKS</sequence>
<evidence type="ECO:0000259" key="3">
    <source>
        <dbReference type="Pfam" id="PF01323"/>
    </source>
</evidence>
<dbReference type="SUPFAM" id="SSF52833">
    <property type="entry name" value="Thioredoxin-like"/>
    <property type="match status" value="1"/>
</dbReference>
<name>A0A520N4G6_9GAMM</name>
<dbReference type="GO" id="GO:1901170">
    <property type="term" value="P:naphthalene catabolic process"/>
    <property type="evidence" value="ECO:0007669"/>
    <property type="project" value="InterPro"/>
</dbReference>
<comment type="similarity">
    <text evidence="1">Belongs to the GST superfamily. NadH family.</text>
</comment>
<dbReference type="AlphaFoldDB" id="A0A520N4G6"/>
<evidence type="ECO:0000313" key="5">
    <source>
        <dbReference type="Proteomes" id="UP000315283"/>
    </source>
</evidence>
<accession>A0A520N4G6</accession>
<dbReference type="InterPro" id="IPR014440">
    <property type="entry name" value="HCCAis_GSTk"/>
</dbReference>
<reference evidence="4 5" key="1">
    <citation type="submission" date="2019-02" db="EMBL/GenBank/DDBJ databases">
        <title>Prokaryotic population dynamics and viral predation in marine succession experiment using metagenomics: the confinement effect.</title>
        <authorList>
            <person name="Haro-Moreno J.M."/>
            <person name="Rodriguez-Valera F."/>
            <person name="Lopez-Perez M."/>
        </authorList>
    </citation>
    <scope>NUCLEOTIDE SEQUENCE [LARGE SCALE GENOMIC DNA]</scope>
    <source>
        <strain evidence="4">MED-G164</strain>
    </source>
</reference>
<dbReference type="PANTHER" id="PTHR42943:SF2">
    <property type="entry name" value="GLUTATHIONE S-TRANSFERASE KAPPA 1"/>
    <property type="match status" value="1"/>
</dbReference>
<dbReference type="PANTHER" id="PTHR42943">
    <property type="entry name" value="GLUTATHIONE S-TRANSFERASE KAPPA"/>
    <property type="match status" value="1"/>
</dbReference>
<dbReference type="PIRSF" id="PIRSF006386">
    <property type="entry name" value="HCCAis_GSTk"/>
    <property type="match status" value="1"/>
</dbReference>
<keyword evidence="1 4" id="KW-0413">Isomerase</keyword>